<name>F0TAN2_METLA</name>
<organism evidence="2 3">
    <name type="scientific">Methanobacterium lacus (strain AL-21)</name>
    <dbReference type="NCBI Taxonomy" id="877455"/>
    <lineage>
        <taxon>Archaea</taxon>
        <taxon>Methanobacteriati</taxon>
        <taxon>Methanobacteriota</taxon>
        <taxon>Methanomada group</taxon>
        <taxon>Methanobacteria</taxon>
        <taxon>Methanobacteriales</taxon>
        <taxon>Methanobacteriaceae</taxon>
        <taxon>Methanobacterium</taxon>
    </lineage>
</organism>
<dbReference type="HOGENOM" id="CLU_140379_1_0_2"/>
<protein>
    <recommendedName>
        <fullName evidence="1">Thoeris protein ThsB TIR-like domain-containing protein</fullName>
    </recommendedName>
</protein>
<dbReference type="Proteomes" id="UP000007490">
    <property type="component" value="Chromosome"/>
</dbReference>
<accession>F0TAN2</accession>
<dbReference type="InterPro" id="IPR015032">
    <property type="entry name" value="ThsB__TIR-like_domain"/>
</dbReference>
<reference evidence="3" key="1">
    <citation type="submission" date="2011-02" db="EMBL/GenBank/DDBJ databases">
        <title>Complete sequence of Methanobacterium sp. AL-21.</title>
        <authorList>
            <consortium name="US DOE Joint Genome Institute"/>
            <person name="Lucas S."/>
            <person name="Copeland A."/>
            <person name="Lapidus A."/>
            <person name="Cheng J.-F."/>
            <person name="Goodwin L."/>
            <person name="Pitluck S."/>
            <person name="Chertkov O."/>
            <person name="Detter J.C."/>
            <person name="Han C."/>
            <person name="Tapia R."/>
            <person name="Land M."/>
            <person name="Hauser L."/>
            <person name="Kyrpides N."/>
            <person name="Ivanova N."/>
            <person name="Mikhailova N."/>
            <person name="Pagani I."/>
            <person name="Cadillo-Quiroz H."/>
            <person name="Imachi H."/>
            <person name="Zinder S."/>
            <person name="Liu W."/>
            <person name="Woyke T."/>
        </authorList>
    </citation>
    <scope>NUCLEOTIDE SEQUENCE [LARGE SCALE GENOMIC DNA]</scope>
    <source>
        <strain evidence="3">AL-21</strain>
    </source>
</reference>
<keyword evidence="3" id="KW-1185">Reference proteome</keyword>
<feature type="domain" description="Thoeris protein ThsB TIR-like" evidence="1">
    <location>
        <begin position="34"/>
        <end position="97"/>
    </location>
</feature>
<gene>
    <name evidence="2" type="ordered locus">Metbo_1883</name>
</gene>
<evidence type="ECO:0000259" key="1">
    <source>
        <dbReference type="Pfam" id="PF08937"/>
    </source>
</evidence>
<sequence>MMEEESETYSLFISQLDETTYEYDRLIGKLSSVEDFKFEDHSVPGKTSKEELEDQMKDVDVVVILSGLYSTDKSLIEREIDVAKTLQKPIIMVRPYGMENVPGKIEEVANEVIGWNAGCIIESITETLEEEEDF</sequence>
<dbReference type="Pfam" id="PF08937">
    <property type="entry name" value="ThsB_TIR"/>
    <property type="match status" value="1"/>
</dbReference>
<dbReference type="InterPro" id="IPR036490">
    <property type="entry name" value="ThsB_TIR-like_sf"/>
</dbReference>
<dbReference type="AlphaFoldDB" id="F0TAN2"/>
<evidence type="ECO:0000313" key="3">
    <source>
        <dbReference type="Proteomes" id="UP000007490"/>
    </source>
</evidence>
<evidence type="ECO:0000313" key="2">
    <source>
        <dbReference type="EMBL" id="ADZ10104.1"/>
    </source>
</evidence>
<reference evidence="2 3" key="2">
    <citation type="journal article" date="2014" name="Int. J. Syst. Evol. Microbiol.">
        <title>Methanobacterium paludis sp. nov. and a novel strain of Methanobacterium lacus isolated from northern peatlands.</title>
        <authorList>
            <person name="Cadillo-Quiroz H."/>
            <person name="Brauer S.L."/>
            <person name="Goodson N."/>
            <person name="Yavitt J.B."/>
            <person name="Zinder S.H."/>
        </authorList>
    </citation>
    <scope>NUCLEOTIDE SEQUENCE [LARGE SCALE GENOMIC DNA]</scope>
    <source>
        <strain evidence="2 3">AL-21</strain>
    </source>
</reference>
<dbReference type="OrthoDB" id="335259at2157"/>
<proteinExistence type="predicted"/>
<dbReference type="KEGG" id="mel:Metbo_1883"/>
<dbReference type="Gene3D" id="3.40.50.9200">
    <property type="entry name" value="Hypothetical protein MTH538"/>
    <property type="match status" value="1"/>
</dbReference>
<dbReference type="SUPFAM" id="SSF52206">
    <property type="entry name" value="Hypothetical protein MTH538"/>
    <property type="match status" value="1"/>
</dbReference>
<dbReference type="GeneID" id="10278341"/>
<dbReference type="eggNOG" id="arCOG06471">
    <property type="taxonomic scope" value="Archaea"/>
</dbReference>
<dbReference type="EMBL" id="CP002551">
    <property type="protein sequence ID" value="ADZ10104.1"/>
    <property type="molecule type" value="Genomic_DNA"/>
</dbReference>
<dbReference type="RefSeq" id="WP_013645455.1">
    <property type="nucleotide sequence ID" value="NC_015216.1"/>
</dbReference>
<dbReference type="STRING" id="877455.Metbo_1883"/>